<dbReference type="InterPro" id="IPR057136">
    <property type="entry name" value="At2g35280_TPR_dom"/>
</dbReference>
<dbReference type="Proteomes" id="UP001161247">
    <property type="component" value="Chromosome 1"/>
</dbReference>
<keyword evidence="3" id="KW-1185">Reference proteome</keyword>
<reference evidence="2" key="1">
    <citation type="submission" date="2023-03" db="EMBL/GenBank/DDBJ databases">
        <authorList>
            <person name="Julca I."/>
        </authorList>
    </citation>
    <scope>NUCLEOTIDE SEQUENCE</scope>
</reference>
<dbReference type="InterPro" id="IPR040338">
    <property type="entry name" value="At1g67623-like"/>
</dbReference>
<dbReference type="Gene3D" id="1.25.40.10">
    <property type="entry name" value="Tetratricopeptide repeat domain"/>
    <property type="match status" value="1"/>
</dbReference>
<dbReference type="Pfam" id="PF23310">
    <property type="entry name" value="TPR_27"/>
    <property type="match status" value="1"/>
</dbReference>
<dbReference type="PANTHER" id="PTHR33784">
    <property type="entry name" value="OS05G0482100 PROTEIN"/>
    <property type="match status" value="1"/>
</dbReference>
<proteinExistence type="predicted"/>
<dbReference type="InterPro" id="IPR011990">
    <property type="entry name" value="TPR-like_helical_dom_sf"/>
</dbReference>
<dbReference type="AlphaFoldDB" id="A0AAV1C8T7"/>
<evidence type="ECO:0000313" key="3">
    <source>
        <dbReference type="Proteomes" id="UP001161247"/>
    </source>
</evidence>
<evidence type="ECO:0000313" key="2">
    <source>
        <dbReference type="EMBL" id="CAI9091865.1"/>
    </source>
</evidence>
<sequence>MESPLTVLPRELTTEVLGRVASSSIADLYNAKLCCKELFGAAEEEYVHKQITLDKIPIIQWSEDRKISDFLNKCRQSRNPEALFRKGVVDYFGGKDVSDAIRCLQEASKSGHSEASYTMAVIWLFEGGESSKQKGLKMLSGMQKSRIQKRRIKNCRERLESIVVNILVDNASILKQQPTCCVMGHQRKKRRFYWGEEIDEDDNIACDACTCDEELTAIRKAIRWTTTAYAAEN</sequence>
<protein>
    <submittedName>
        <fullName evidence="2">OLC1v1026967C1</fullName>
    </submittedName>
</protein>
<dbReference type="PANTHER" id="PTHR33784:SF10">
    <property type="entry name" value="F-BOX PROTEIN"/>
    <property type="match status" value="1"/>
</dbReference>
<gene>
    <name evidence="2" type="ORF">OLC1_LOCUS3680</name>
</gene>
<accession>A0AAV1C8T7</accession>
<organism evidence="2 3">
    <name type="scientific">Oldenlandia corymbosa var. corymbosa</name>
    <dbReference type="NCBI Taxonomy" id="529605"/>
    <lineage>
        <taxon>Eukaryota</taxon>
        <taxon>Viridiplantae</taxon>
        <taxon>Streptophyta</taxon>
        <taxon>Embryophyta</taxon>
        <taxon>Tracheophyta</taxon>
        <taxon>Spermatophyta</taxon>
        <taxon>Magnoliopsida</taxon>
        <taxon>eudicotyledons</taxon>
        <taxon>Gunneridae</taxon>
        <taxon>Pentapetalae</taxon>
        <taxon>asterids</taxon>
        <taxon>lamiids</taxon>
        <taxon>Gentianales</taxon>
        <taxon>Rubiaceae</taxon>
        <taxon>Rubioideae</taxon>
        <taxon>Spermacoceae</taxon>
        <taxon>Hedyotis-Oldenlandia complex</taxon>
        <taxon>Oldenlandia</taxon>
    </lineage>
</organism>
<evidence type="ECO:0000259" key="1">
    <source>
        <dbReference type="Pfam" id="PF23310"/>
    </source>
</evidence>
<name>A0AAV1C8T7_OLDCO</name>
<dbReference type="EMBL" id="OX459118">
    <property type="protein sequence ID" value="CAI9091865.1"/>
    <property type="molecule type" value="Genomic_DNA"/>
</dbReference>
<feature type="domain" description="At2g35280-like TPR" evidence="1">
    <location>
        <begin position="55"/>
        <end position="163"/>
    </location>
</feature>